<dbReference type="InterPro" id="IPR050256">
    <property type="entry name" value="Glycosyltransferase_2"/>
</dbReference>
<dbReference type="AlphaFoldDB" id="A0A2T0WU88"/>
<comment type="similarity">
    <text evidence="2">Belongs to the glycosyltransferase 2 family.</text>
</comment>
<protein>
    <submittedName>
        <fullName evidence="7">Glycosyl transferase family 2</fullName>
    </submittedName>
</protein>
<accession>A0A2T0WU88</accession>
<dbReference type="CDD" id="cd04179">
    <property type="entry name" value="DPM_DPG-synthase_like"/>
    <property type="match status" value="1"/>
</dbReference>
<dbReference type="SUPFAM" id="SSF53448">
    <property type="entry name" value="Nucleotide-diphospho-sugar transferases"/>
    <property type="match status" value="1"/>
</dbReference>
<dbReference type="InterPro" id="IPR029044">
    <property type="entry name" value="Nucleotide-diphossugar_trans"/>
</dbReference>
<name>A0A2T0WU88_9RHOB</name>
<dbReference type="Proteomes" id="UP000238392">
    <property type="component" value="Unassembled WGS sequence"/>
</dbReference>
<sequence>MRITCIIPAYNEANRIAEVLKVALDHPSLSEIIMVDDGSTDSTVAQALETSALYGHFQLVRHESNSGKSSAIATGIEEATGDLLLFLDSDLKGLGLQEISALIKPVTEGDADVSLSLRRNAPRLWHWLGVDYISGERIMPRALLSAHTETIRNLRGFGLEVFLNTLWIQQNLRLSVVEWPAVESTPKWQKLGRLRGALADMNMLADMFATVGPTVALRQIKALRSQRISPRRRFAH</sequence>
<dbReference type="GO" id="GO:0016757">
    <property type="term" value="F:glycosyltransferase activity"/>
    <property type="evidence" value="ECO:0007669"/>
    <property type="project" value="UniProtKB-KW"/>
</dbReference>
<gene>
    <name evidence="7" type="ORF">CLV74_105218</name>
</gene>
<evidence type="ECO:0000256" key="5">
    <source>
        <dbReference type="ARBA" id="ARBA00022842"/>
    </source>
</evidence>
<evidence type="ECO:0000256" key="2">
    <source>
        <dbReference type="ARBA" id="ARBA00006739"/>
    </source>
</evidence>
<comment type="caution">
    <text evidence="7">The sequence shown here is derived from an EMBL/GenBank/DDBJ whole genome shotgun (WGS) entry which is preliminary data.</text>
</comment>
<dbReference type="InterPro" id="IPR001173">
    <property type="entry name" value="Glyco_trans_2-like"/>
</dbReference>
<evidence type="ECO:0000313" key="7">
    <source>
        <dbReference type="EMBL" id="PRY90237.1"/>
    </source>
</evidence>
<dbReference type="PANTHER" id="PTHR48090">
    <property type="entry name" value="UNDECAPRENYL-PHOSPHATE 4-DEOXY-4-FORMAMIDO-L-ARABINOSE TRANSFERASE-RELATED"/>
    <property type="match status" value="1"/>
</dbReference>
<dbReference type="EMBL" id="PVTQ01000005">
    <property type="protein sequence ID" value="PRY90237.1"/>
    <property type="molecule type" value="Genomic_DNA"/>
</dbReference>
<keyword evidence="8" id="KW-1185">Reference proteome</keyword>
<evidence type="ECO:0000256" key="4">
    <source>
        <dbReference type="ARBA" id="ARBA00022679"/>
    </source>
</evidence>
<dbReference type="RefSeq" id="WP_106264048.1">
    <property type="nucleotide sequence ID" value="NZ_PVTQ01000005.1"/>
</dbReference>
<keyword evidence="5" id="KW-0460">Magnesium</keyword>
<evidence type="ECO:0000256" key="1">
    <source>
        <dbReference type="ARBA" id="ARBA00001946"/>
    </source>
</evidence>
<dbReference type="OrthoDB" id="9815923at2"/>
<evidence type="ECO:0000313" key="8">
    <source>
        <dbReference type="Proteomes" id="UP000238392"/>
    </source>
</evidence>
<evidence type="ECO:0000259" key="6">
    <source>
        <dbReference type="Pfam" id="PF00535"/>
    </source>
</evidence>
<dbReference type="Gene3D" id="3.90.550.10">
    <property type="entry name" value="Spore Coat Polysaccharide Biosynthesis Protein SpsA, Chain A"/>
    <property type="match status" value="1"/>
</dbReference>
<feature type="domain" description="Glycosyltransferase 2-like" evidence="6">
    <location>
        <begin position="5"/>
        <end position="118"/>
    </location>
</feature>
<comment type="cofactor">
    <cofactor evidence="1">
        <name>Mg(2+)</name>
        <dbReference type="ChEBI" id="CHEBI:18420"/>
    </cofactor>
</comment>
<evidence type="ECO:0000256" key="3">
    <source>
        <dbReference type="ARBA" id="ARBA00022676"/>
    </source>
</evidence>
<dbReference type="Pfam" id="PF00535">
    <property type="entry name" value="Glycos_transf_2"/>
    <property type="match status" value="1"/>
</dbReference>
<dbReference type="PANTHER" id="PTHR48090:SF10">
    <property type="entry name" value="GLUCOSYL-3-PHOSPHOGLYCERATE SYNTHASE"/>
    <property type="match status" value="1"/>
</dbReference>
<keyword evidence="3" id="KW-0328">Glycosyltransferase</keyword>
<proteinExistence type="inferred from homology"/>
<reference evidence="7 8" key="1">
    <citation type="submission" date="2018-03" db="EMBL/GenBank/DDBJ databases">
        <title>Genomic Encyclopedia of Archaeal and Bacterial Type Strains, Phase II (KMG-II): from individual species to whole genera.</title>
        <authorList>
            <person name="Goeker M."/>
        </authorList>
    </citation>
    <scope>NUCLEOTIDE SEQUENCE [LARGE SCALE GENOMIC DNA]</scope>
    <source>
        <strain evidence="7 8">DSM 100212</strain>
    </source>
</reference>
<keyword evidence="4 7" id="KW-0808">Transferase</keyword>
<organism evidence="7 8">
    <name type="scientific">Donghicola tyrosinivorans</name>
    <dbReference type="NCBI Taxonomy" id="1652492"/>
    <lineage>
        <taxon>Bacteria</taxon>
        <taxon>Pseudomonadati</taxon>
        <taxon>Pseudomonadota</taxon>
        <taxon>Alphaproteobacteria</taxon>
        <taxon>Rhodobacterales</taxon>
        <taxon>Roseobacteraceae</taxon>
        <taxon>Donghicola</taxon>
    </lineage>
</organism>